<feature type="transmembrane region" description="Helical" evidence="2">
    <location>
        <begin position="376"/>
        <end position="395"/>
    </location>
</feature>
<dbReference type="NCBIfam" id="NF037970">
    <property type="entry name" value="vanZ_1"/>
    <property type="match status" value="1"/>
</dbReference>
<evidence type="ECO:0000256" key="1">
    <source>
        <dbReference type="SAM" id="MobiDB-lite"/>
    </source>
</evidence>
<feature type="region of interest" description="Disordered" evidence="1">
    <location>
        <begin position="287"/>
        <end position="332"/>
    </location>
</feature>
<evidence type="ECO:0000313" key="4">
    <source>
        <dbReference type="Proteomes" id="UP001595528"/>
    </source>
</evidence>
<evidence type="ECO:0000313" key="3">
    <source>
        <dbReference type="EMBL" id="MFC3230918.1"/>
    </source>
</evidence>
<feature type="transmembrane region" description="Helical" evidence="2">
    <location>
        <begin position="23"/>
        <end position="44"/>
    </location>
</feature>
<feature type="compositionally biased region" description="Low complexity" evidence="1">
    <location>
        <begin position="319"/>
        <end position="331"/>
    </location>
</feature>
<sequence length="439" mass="46221">MPGRGGAAPGLPALTVRLPARGLLLRALAAVLLAAVTLLLYLGIGRFVESGAELLPPLDASGSGGWQRSGQVLANGPGGAALRNADPAGAATLSALLPVPPDARFLRLSAEIRMADVAGGRQLWESGRLILLSRDAPGGDWHYDWPHTVIRDTGTLPWQTVGRAFLVPAGGEVRVAAQLLRATGSLWVRNLSLRRADERHWFPPARQLLIALWVVGMAWILWPLARPVGQVLRGRRPTWRQAGRLAVLALVLAIAAAVLVPPAGKQAFRDLADAGWSLARDWTGHAAPPAGDGAAPASCGPVEDGAADGVAGRRPLQPGSPGTAGAAPAPDGRTDFVAPQQFRWLVADKLGHFAGFALLAFLSLATVPRDGDRRRWLLPILALPGFAALTEVWQVMATTRGASLADVAIDCAGLLAGALAWLGMRLLLWRLRPPPRRAA</sequence>
<name>A0ABV7L8H3_9PROT</name>
<dbReference type="EMBL" id="JBHRTR010000050">
    <property type="protein sequence ID" value="MFC3230918.1"/>
    <property type="molecule type" value="Genomic_DNA"/>
</dbReference>
<keyword evidence="2" id="KW-0472">Membrane</keyword>
<proteinExistence type="predicted"/>
<feature type="transmembrane region" description="Helical" evidence="2">
    <location>
        <begin position="350"/>
        <end position="367"/>
    </location>
</feature>
<feature type="transmembrane region" description="Helical" evidence="2">
    <location>
        <begin position="407"/>
        <end position="428"/>
    </location>
</feature>
<dbReference type="RefSeq" id="WP_379906385.1">
    <property type="nucleotide sequence ID" value="NZ_JBHRTR010000050.1"/>
</dbReference>
<organism evidence="3 4">
    <name type="scientific">Marinibaculum pumilum</name>
    <dbReference type="NCBI Taxonomy" id="1766165"/>
    <lineage>
        <taxon>Bacteria</taxon>
        <taxon>Pseudomonadati</taxon>
        <taxon>Pseudomonadota</taxon>
        <taxon>Alphaproteobacteria</taxon>
        <taxon>Rhodospirillales</taxon>
        <taxon>Rhodospirillaceae</taxon>
        <taxon>Marinibaculum</taxon>
    </lineage>
</organism>
<comment type="caution">
    <text evidence="3">The sequence shown here is derived from an EMBL/GenBank/DDBJ whole genome shotgun (WGS) entry which is preliminary data.</text>
</comment>
<feature type="transmembrane region" description="Helical" evidence="2">
    <location>
        <begin position="208"/>
        <end position="225"/>
    </location>
</feature>
<keyword evidence="2" id="KW-0812">Transmembrane</keyword>
<dbReference type="Proteomes" id="UP001595528">
    <property type="component" value="Unassembled WGS sequence"/>
</dbReference>
<protein>
    <submittedName>
        <fullName evidence="3">VanZ family protein</fullName>
    </submittedName>
</protein>
<keyword evidence="2" id="KW-1133">Transmembrane helix</keyword>
<keyword evidence="4" id="KW-1185">Reference proteome</keyword>
<gene>
    <name evidence="3" type="ORF">ACFOGJ_26975</name>
</gene>
<feature type="compositionally biased region" description="Low complexity" evidence="1">
    <location>
        <begin position="287"/>
        <end position="301"/>
    </location>
</feature>
<reference evidence="4" key="1">
    <citation type="journal article" date="2019" name="Int. J. Syst. Evol. Microbiol.">
        <title>The Global Catalogue of Microorganisms (GCM) 10K type strain sequencing project: providing services to taxonomists for standard genome sequencing and annotation.</title>
        <authorList>
            <consortium name="The Broad Institute Genomics Platform"/>
            <consortium name="The Broad Institute Genome Sequencing Center for Infectious Disease"/>
            <person name="Wu L."/>
            <person name="Ma J."/>
        </authorList>
    </citation>
    <scope>NUCLEOTIDE SEQUENCE [LARGE SCALE GENOMIC DNA]</scope>
    <source>
        <strain evidence="4">KCTC 42964</strain>
    </source>
</reference>
<feature type="transmembrane region" description="Helical" evidence="2">
    <location>
        <begin position="245"/>
        <end position="264"/>
    </location>
</feature>
<dbReference type="Gene3D" id="2.60.120.260">
    <property type="entry name" value="Galactose-binding domain-like"/>
    <property type="match status" value="1"/>
</dbReference>
<accession>A0ABV7L8H3</accession>
<evidence type="ECO:0000256" key="2">
    <source>
        <dbReference type="SAM" id="Phobius"/>
    </source>
</evidence>